<sequence length="86" mass="9189">MNEGPIILEGVNLMFLGMGFVFCFLALLVAATRLLSTLSIKFSPPEKAIVSAKQTVSAGAQDDNLVAAISAVLHHHNQKINKQVQA</sequence>
<evidence type="ECO:0000256" key="10">
    <source>
        <dbReference type="ARBA" id="ARBA00022989"/>
    </source>
</evidence>
<comment type="similarity">
    <text evidence="4 16 17">Belongs to the OadG family.</text>
</comment>
<evidence type="ECO:0000256" key="4">
    <source>
        <dbReference type="ARBA" id="ARBA00005844"/>
    </source>
</evidence>
<dbReference type="GO" id="GO:0036376">
    <property type="term" value="P:sodium ion export across plasma membrane"/>
    <property type="evidence" value="ECO:0007669"/>
    <property type="project" value="InterPro"/>
</dbReference>
<evidence type="ECO:0000256" key="13">
    <source>
        <dbReference type="ARBA" id="ARBA00023136"/>
    </source>
</evidence>
<organism evidence="18 19">
    <name type="scientific">Vibrio diazotrophicus</name>
    <dbReference type="NCBI Taxonomy" id="685"/>
    <lineage>
        <taxon>Bacteria</taxon>
        <taxon>Pseudomonadati</taxon>
        <taxon>Pseudomonadota</taxon>
        <taxon>Gammaproteobacteria</taxon>
        <taxon>Vibrionales</taxon>
        <taxon>Vibrionaceae</taxon>
        <taxon>Vibrio</taxon>
    </lineage>
</organism>
<evidence type="ECO:0000256" key="8">
    <source>
        <dbReference type="ARBA" id="ARBA00022692"/>
    </source>
</evidence>
<evidence type="ECO:0000256" key="14">
    <source>
        <dbReference type="ARBA" id="ARBA00023201"/>
    </source>
</evidence>
<dbReference type="GO" id="GO:0008948">
    <property type="term" value="F:oxaloacetate decarboxylase activity"/>
    <property type="evidence" value="ECO:0007669"/>
    <property type="project" value="UniProtKB-UniRule"/>
</dbReference>
<keyword evidence="6 16" id="KW-0813">Transport</keyword>
<comment type="subunit">
    <text evidence="5 16">Heterotrimer of an alpha, a beta and a gamma subunit.</text>
</comment>
<reference evidence="18 19" key="1">
    <citation type="submission" date="2018-06" db="EMBL/GenBank/DDBJ databases">
        <title>Freshwater and sediment microbial communities from various areas in North America, analyzing microbe dynamics in response to fracking.</title>
        <authorList>
            <person name="Lamendella R."/>
        </authorList>
    </citation>
    <scope>NUCLEOTIDE SEQUENCE [LARGE SCALE GENOMIC DNA]</scope>
    <source>
        <strain evidence="18 19">99A</strain>
    </source>
</reference>
<name>A0A2J8GP06_VIBDI</name>
<comment type="caution">
    <text evidence="18">The sequence shown here is derived from an EMBL/GenBank/DDBJ whole genome shotgun (WGS) entry which is preliminary data.</text>
</comment>
<evidence type="ECO:0000256" key="1">
    <source>
        <dbReference type="ARBA" id="ARBA00001959"/>
    </source>
</evidence>
<dbReference type="GO" id="GO:0015451">
    <property type="term" value="F:decarboxylation-driven active transmembrane transporter activity"/>
    <property type="evidence" value="ECO:0007669"/>
    <property type="project" value="UniProtKB-EC"/>
</dbReference>
<dbReference type="AlphaFoldDB" id="A0A2J8GP06"/>
<evidence type="ECO:0000256" key="12">
    <source>
        <dbReference type="ARBA" id="ARBA00023065"/>
    </source>
</evidence>
<evidence type="ECO:0000256" key="17">
    <source>
        <dbReference type="RuleBase" id="RU004278"/>
    </source>
</evidence>
<keyword evidence="14 16" id="KW-0739">Sodium transport</keyword>
<feature type="transmembrane region" description="Helical" evidence="16 17">
    <location>
        <begin position="12"/>
        <end position="35"/>
    </location>
</feature>
<dbReference type="GO" id="GO:0005886">
    <property type="term" value="C:plasma membrane"/>
    <property type="evidence" value="ECO:0007669"/>
    <property type="project" value="UniProtKB-SubCell"/>
</dbReference>
<keyword evidence="13 16" id="KW-0472">Membrane</keyword>
<evidence type="ECO:0000256" key="15">
    <source>
        <dbReference type="ARBA" id="ARBA00048176"/>
    </source>
</evidence>
<evidence type="ECO:0000256" key="5">
    <source>
        <dbReference type="ARBA" id="ARBA00011869"/>
    </source>
</evidence>
<protein>
    <recommendedName>
        <fullName evidence="16">Probable oxaloacetate decarboxylase gamma chain</fullName>
        <ecNumber evidence="16">7.2.4.2</ecNumber>
    </recommendedName>
</protein>
<evidence type="ECO:0000313" key="18">
    <source>
        <dbReference type="EMBL" id="RAS63344.1"/>
    </source>
</evidence>
<evidence type="ECO:0000313" key="19">
    <source>
        <dbReference type="Proteomes" id="UP000248729"/>
    </source>
</evidence>
<dbReference type="RefSeq" id="WP_102941698.1">
    <property type="nucleotide sequence ID" value="NZ_QLTR01000012.1"/>
</dbReference>
<dbReference type="Proteomes" id="UP000248729">
    <property type="component" value="Unassembled WGS sequence"/>
</dbReference>
<dbReference type="InterPro" id="IPR023424">
    <property type="entry name" value="OadG"/>
</dbReference>
<keyword evidence="11 16" id="KW-0915">Sodium</keyword>
<dbReference type="STRING" id="1348635.GCA_000740015_03267"/>
<keyword evidence="10 16" id="KW-1133">Transmembrane helix</keyword>
<comment type="function">
    <text evidence="2 16 17">Catalyzes the decarboxylation of oxaloacetate coupled to Na(+) translocation.</text>
</comment>
<keyword evidence="8 16" id="KW-0812">Transmembrane</keyword>
<gene>
    <name evidence="16" type="primary">oadG</name>
    <name evidence="18" type="ORF">DET48_11226</name>
</gene>
<comment type="cofactor">
    <cofactor evidence="1 16 17">
        <name>Na(+)</name>
        <dbReference type="ChEBI" id="CHEBI:29101"/>
    </cofactor>
</comment>
<comment type="catalytic activity">
    <reaction evidence="15 16 17">
        <text>oxaloacetate + 2 Na(+)(in) + H(+) = pyruvate + 2 Na(+)(out) + CO2</text>
        <dbReference type="Rhea" id="RHEA:57724"/>
        <dbReference type="ChEBI" id="CHEBI:15361"/>
        <dbReference type="ChEBI" id="CHEBI:15378"/>
        <dbReference type="ChEBI" id="CHEBI:16452"/>
        <dbReference type="ChEBI" id="CHEBI:16526"/>
        <dbReference type="ChEBI" id="CHEBI:29101"/>
        <dbReference type="EC" id="7.2.4.2"/>
    </reaction>
</comment>
<keyword evidence="9 16" id="KW-1278">Translocase</keyword>
<evidence type="ECO:0000256" key="9">
    <source>
        <dbReference type="ARBA" id="ARBA00022967"/>
    </source>
</evidence>
<evidence type="ECO:0000256" key="16">
    <source>
        <dbReference type="HAMAP-Rule" id="MF_00404"/>
    </source>
</evidence>
<accession>A0A2J8GP06</accession>
<evidence type="ECO:0000256" key="6">
    <source>
        <dbReference type="ARBA" id="ARBA00022448"/>
    </source>
</evidence>
<proteinExistence type="inferred from homology"/>
<keyword evidence="7 16" id="KW-1003">Cell membrane</keyword>
<comment type="subcellular location">
    <subcellularLocation>
        <location evidence="3 16 17">Cell membrane</location>
        <topology evidence="3 16 17">Single-pass membrane protein</topology>
    </subcellularLocation>
</comment>
<evidence type="ECO:0000256" key="11">
    <source>
        <dbReference type="ARBA" id="ARBA00023053"/>
    </source>
</evidence>
<dbReference type="NCBIfam" id="TIGR01195">
    <property type="entry name" value="oadG_fam"/>
    <property type="match status" value="1"/>
</dbReference>
<keyword evidence="12 16" id="KW-0406">Ion transport</keyword>
<dbReference type="HAMAP" id="MF_00404">
    <property type="entry name" value="OadG"/>
    <property type="match status" value="1"/>
</dbReference>
<dbReference type="InterPro" id="IPR005899">
    <property type="entry name" value="Na_pump_deCOase"/>
</dbReference>
<dbReference type="GO" id="GO:0015081">
    <property type="term" value="F:sodium ion transmembrane transporter activity"/>
    <property type="evidence" value="ECO:0007669"/>
    <property type="project" value="UniProtKB-UniRule"/>
</dbReference>
<evidence type="ECO:0000256" key="3">
    <source>
        <dbReference type="ARBA" id="ARBA00004162"/>
    </source>
</evidence>
<dbReference type="Pfam" id="PF04277">
    <property type="entry name" value="OAD_gamma"/>
    <property type="match status" value="1"/>
</dbReference>
<evidence type="ECO:0000256" key="7">
    <source>
        <dbReference type="ARBA" id="ARBA00022475"/>
    </source>
</evidence>
<dbReference type="EMBL" id="QLTR01000012">
    <property type="protein sequence ID" value="RAS63344.1"/>
    <property type="molecule type" value="Genomic_DNA"/>
</dbReference>
<dbReference type="EC" id="7.2.4.2" evidence="16"/>
<evidence type="ECO:0000256" key="2">
    <source>
        <dbReference type="ARBA" id="ARBA00003002"/>
    </source>
</evidence>